<feature type="transmembrane region" description="Helical" evidence="6">
    <location>
        <begin position="450"/>
        <end position="472"/>
    </location>
</feature>
<comment type="subcellular location">
    <subcellularLocation>
        <location evidence="1">Membrane</location>
        <topology evidence="1">Multi-pass membrane protein</topology>
    </subcellularLocation>
</comment>
<dbReference type="Gene3D" id="1.20.1250.20">
    <property type="entry name" value="MFS general substrate transporter like domains"/>
    <property type="match status" value="2"/>
</dbReference>
<keyword evidence="9" id="KW-1185">Reference proteome</keyword>
<evidence type="ECO:0000256" key="5">
    <source>
        <dbReference type="SAM" id="MobiDB-lite"/>
    </source>
</evidence>
<reference evidence="9" key="1">
    <citation type="journal article" date="2011" name="Genome Biol.">
        <title>Comparative genomics of the social amoebae Dictyostelium discoideum and Dictyostelium purpureum.</title>
        <authorList>
            <consortium name="US DOE Joint Genome Institute (JGI-PGF)"/>
            <person name="Sucgang R."/>
            <person name="Kuo A."/>
            <person name="Tian X."/>
            <person name="Salerno W."/>
            <person name="Parikh A."/>
            <person name="Feasley C.L."/>
            <person name="Dalin E."/>
            <person name="Tu H."/>
            <person name="Huang E."/>
            <person name="Barry K."/>
            <person name="Lindquist E."/>
            <person name="Shapiro H."/>
            <person name="Bruce D."/>
            <person name="Schmutz J."/>
            <person name="Salamov A."/>
            <person name="Fey P."/>
            <person name="Gaudet P."/>
            <person name="Anjard C."/>
            <person name="Babu M.M."/>
            <person name="Basu S."/>
            <person name="Bushmanova Y."/>
            <person name="van der Wel H."/>
            <person name="Katoh-Kurasawa M."/>
            <person name="Dinh C."/>
            <person name="Coutinho P.M."/>
            <person name="Saito T."/>
            <person name="Elias M."/>
            <person name="Schaap P."/>
            <person name="Kay R.R."/>
            <person name="Henrissat B."/>
            <person name="Eichinger L."/>
            <person name="Rivero F."/>
            <person name="Putnam N.H."/>
            <person name="West C.M."/>
            <person name="Loomis W.F."/>
            <person name="Chisholm R.L."/>
            <person name="Shaulsky G."/>
            <person name="Strassmann J.E."/>
            <person name="Queller D.C."/>
            <person name="Kuspa A."/>
            <person name="Grigoriev I.V."/>
        </authorList>
    </citation>
    <scope>NUCLEOTIDE SEQUENCE [LARGE SCALE GENOMIC DNA]</scope>
    <source>
        <strain evidence="9">QSDP1</strain>
    </source>
</reference>
<evidence type="ECO:0000256" key="3">
    <source>
        <dbReference type="ARBA" id="ARBA00022989"/>
    </source>
</evidence>
<gene>
    <name evidence="8" type="ORF">DICPUDRAFT_78651</name>
</gene>
<feature type="compositionally biased region" description="Polar residues" evidence="5">
    <location>
        <begin position="235"/>
        <end position="246"/>
    </location>
</feature>
<feature type="transmembrane region" description="Helical" evidence="6">
    <location>
        <begin position="549"/>
        <end position="570"/>
    </location>
</feature>
<evidence type="ECO:0000256" key="6">
    <source>
        <dbReference type="SAM" id="Phobius"/>
    </source>
</evidence>
<dbReference type="SUPFAM" id="SSF103473">
    <property type="entry name" value="MFS general substrate transporter"/>
    <property type="match status" value="1"/>
</dbReference>
<dbReference type="Proteomes" id="UP000001064">
    <property type="component" value="Unassembled WGS sequence"/>
</dbReference>
<evidence type="ECO:0000256" key="4">
    <source>
        <dbReference type="ARBA" id="ARBA00023136"/>
    </source>
</evidence>
<feature type="transmembrane region" description="Helical" evidence="6">
    <location>
        <begin position="101"/>
        <end position="119"/>
    </location>
</feature>
<evidence type="ECO:0000256" key="2">
    <source>
        <dbReference type="ARBA" id="ARBA00022692"/>
    </source>
</evidence>
<evidence type="ECO:0000256" key="1">
    <source>
        <dbReference type="ARBA" id="ARBA00004141"/>
    </source>
</evidence>
<dbReference type="EMBL" id="GL871052">
    <property type="protein sequence ID" value="EGC35664.1"/>
    <property type="molecule type" value="Genomic_DNA"/>
</dbReference>
<evidence type="ECO:0000313" key="8">
    <source>
        <dbReference type="EMBL" id="EGC35664.1"/>
    </source>
</evidence>
<dbReference type="InterPro" id="IPR051068">
    <property type="entry name" value="MFS_Domain-Containing_Protein"/>
</dbReference>
<dbReference type="PANTHER" id="PTHR23510">
    <property type="entry name" value="INNER MEMBRANE TRANSPORT PROTEIN YAJR"/>
    <property type="match status" value="1"/>
</dbReference>
<feature type="transmembrane region" description="Helical" evidence="6">
    <location>
        <begin position="204"/>
        <end position="221"/>
    </location>
</feature>
<organism evidence="8 9">
    <name type="scientific">Dictyostelium purpureum</name>
    <name type="common">Slime mold</name>
    <dbReference type="NCBI Taxonomy" id="5786"/>
    <lineage>
        <taxon>Eukaryota</taxon>
        <taxon>Amoebozoa</taxon>
        <taxon>Evosea</taxon>
        <taxon>Eumycetozoa</taxon>
        <taxon>Dictyostelia</taxon>
        <taxon>Dictyosteliales</taxon>
        <taxon>Dictyosteliaceae</taxon>
        <taxon>Dictyostelium</taxon>
    </lineage>
</organism>
<dbReference type="AlphaFoldDB" id="F0ZK54"/>
<dbReference type="InterPro" id="IPR036259">
    <property type="entry name" value="MFS_trans_sf"/>
</dbReference>
<dbReference type="PROSITE" id="PS50850">
    <property type="entry name" value="MFS"/>
    <property type="match status" value="1"/>
</dbReference>
<dbReference type="RefSeq" id="XP_003287797.1">
    <property type="nucleotide sequence ID" value="XM_003287749.1"/>
</dbReference>
<keyword evidence="4 6" id="KW-0472">Membrane</keyword>
<dbReference type="InParanoid" id="F0ZK54"/>
<keyword evidence="3 6" id="KW-1133">Transmembrane helix</keyword>
<feature type="transmembrane region" description="Helical" evidence="6">
    <location>
        <begin position="523"/>
        <end position="543"/>
    </location>
</feature>
<dbReference type="OrthoDB" id="370281at2759"/>
<evidence type="ECO:0000313" key="9">
    <source>
        <dbReference type="Proteomes" id="UP000001064"/>
    </source>
</evidence>
<accession>F0ZK54</accession>
<dbReference type="eggNOG" id="KOG2325">
    <property type="taxonomic scope" value="Eukaryota"/>
</dbReference>
<name>F0ZK54_DICPU</name>
<dbReference type="Pfam" id="PF07690">
    <property type="entry name" value="MFS_1"/>
    <property type="match status" value="1"/>
</dbReference>
<feature type="transmembrane region" description="Helical" evidence="6">
    <location>
        <begin position="379"/>
        <end position="398"/>
    </location>
</feature>
<feature type="transmembrane region" description="Helical" evidence="6">
    <location>
        <begin position="125"/>
        <end position="149"/>
    </location>
</feature>
<dbReference type="PANTHER" id="PTHR23510:SF16">
    <property type="entry name" value="MAJOR FACILITATOR SUPERFAMILY (MFS) PROFILE DOMAIN-CONTAINING PROTEIN"/>
    <property type="match status" value="1"/>
</dbReference>
<keyword evidence="2 6" id="KW-0812">Transmembrane</keyword>
<feature type="transmembrane region" description="Helical" evidence="6">
    <location>
        <begin position="37"/>
        <end position="62"/>
    </location>
</feature>
<dbReference type="GO" id="GO:0016020">
    <property type="term" value="C:membrane"/>
    <property type="evidence" value="ECO:0000318"/>
    <property type="project" value="GO_Central"/>
</dbReference>
<feature type="transmembrane region" description="Helical" evidence="6">
    <location>
        <begin position="418"/>
        <end position="438"/>
    </location>
</feature>
<dbReference type="KEGG" id="dpp:DICPUDRAFT_78651"/>
<feature type="domain" description="Major facilitator superfamily (MFS) profile" evidence="7">
    <location>
        <begin position="36"/>
        <end position="574"/>
    </location>
</feature>
<feature type="transmembrane region" description="Helical" evidence="6">
    <location>
        <begin position="74"/>
        <end position="94"/>
    </location>
</feature>
<dbReference type="InterPro" id="IPR020846">
    <property type="entry name" value="MFS_dom"/>
</dbReference>
<protein>
    <recommendedName>
        <fullName evidence="7">Major facilitator superfamily (MFS) profile domain-containing protein</fullName>
    </recommendedName>
</protein>
<dbReference type="GeneID" id="10500994"/>
<dbReference type="InterPro" id="IPR011701">
    <property type="entry name" value="MFS"/>
</dbReference>
<dbReference type="OMA" id="IFLRLCN"/>
<feature type="region of interest" description="Disordered" evidence="5">
    <location>
        <begin position="232"/>
        <end position="256"/>
    </location>
</feature>
<sequence length="589" mass="65344">MEESNDSISIVNKENETTKLINSGEDASFNQIHKISLIIVMAIGFIANVEYGIVMPSLLAYVESVGGNNNDLGWALAMFSLAQVIFLPLVGIWADKRTMKEALIGCLVIGITGNVVYAMSVKPIMIIIGRFIAGIGSSNMAITTSYIAAVSTKEQRTKYNGIINGINAIGLVAGPAFNLGINAINTGFWIGKVHFIFDPLRSPGWFLAILLFLTLVSFILFKEPTYKERSDIENNDNVVQESTVNETPGGENSKESLEKQIFIKKSASHLGLNKYSNTDINNNSNNKYKYNTFSKYQSINNEEDQNNNSNYNNSLIYRINNNSNNDPISSTMITPHSSFSHFSSRKIHKSTQDTPSPSLYKINKKEPTFLENFKKILDASLLTCFVINFVQNFVFGVLETLITPITAEQYGFKTLQNSIMYSCVSLEIIVFIIFTLIVTGKGGQDKHVILFGMIFLGGGLILMMIFFGIGLASDKVPIWKFILSVAITTVGIPTQNTSVYSLYSKLLNRIYGDDETQGFASGFMMLMGSAARILGPLWAGYGLEMVRRLPLFIVLIAMFIFDISIVLLFWKKLTFKFDPNAKSGVVISH</sequence>
<feature type="transmembrane region" description="Helical" evidence="6">
    <location>
        <begin position="161"/>
        <end position="184"/>
    </location>
</feature>
<evidence type="ECO:0000259" key="7">
    <source>
        <dbReference type="PROSITE" id="PS50850"/>
    </source>
</evidence>
<dbReference type="GO" id="GO:0022857">
    <property type="term" value="F:transmembrane transporter activity"/>
    <property type="evidence" value="ECO:0000318"/>
    <property type="project" value="GO_Central"/>
</dbReference>
<proteinExistence type="predicted"/>
<dbReference type="VEuPathDB" id="AmoebaDB:DICPUDRAFT_78651"/>